<dbReference type="OrthoDB" id="329665at2759"/>
<sequence length="300" mass="33651">MKSGSCPFTFSPTLSHPLEIAWRARPLQWPEIERQPEPAAPCGALYPASRVLSFSPTMRAIRSVVGLPVMGAAVFLGLLSGELPNSSVLPVPEVASTPFLLSVAADGDGGKNYAEVAKVEALTNMISTPIELFVKDVWQQLFHKSGKPVWENMLFKFGSMIRHRAAHKATLVIMWELRHFLYGTAKVNPSAWKKLETKFETYLREWWMTVPEDPWAALHAGAWKSLLKLYNEDLEPLLRGSPKLKDLESILFDSKLATIRRWTDEAHIEVMKGRTSNMVPRLEALSAKMAVKQKAMQGKQ</sequence>
<accession>A0A086LWY9</accession>
<dbReference type="Proteomes" id="UP000028834">
    <property type="component" value="Unassembled WGS sequence"/>
</dbReference>
<organism evidence="1 2">
    <name type="scientific">Toxoplasma gondii RUB</name>
    <dbReference type="NCBI Taxonomy" id="935652"/>
    <lineage>
        <taxon>Eukaryota</taxon>
        <taxon>Sar</taxon>
        <taxon>Alveolata</taxon>
        <taxon>Apicomplexa</taxon>
        <taxon>Conoidasida</taxon>
        <taxon>Coccidia</taxon>
        <taxon>Eucoccidiorida</taxon>
        <taxon>Eimeriorina</taxon>
        <taxon>Sarcocystidae</taxon>
        <taxon>Toxoplasma</taxon>
    </lineage>
</organism>
<evidence type="ECO:0000313" key="2">
    <source>
        <dbReference type="Proteomes" id="UP000028834"/>
    </source>
</evidence>
<dbReference type="VEuPathDB" id="ToxoDB:TGRUB_222170"/>
<name>A0A086LWY9_TOXGO</name>
<evidence type="ECO:0000313" key="1">
    <source>
        <dbReference type="EMBL" id="KFG61157.1"/>
    </source>
</evidence>
<dbReference type="AlphaFoldDB" id="A0A086LWY9"/>
<reference evidence="1 2" key="1">
    <citation type="submission" date="2014-05" db="EMBL/GenBank/DDBJ databases">
        <authorList>
            <person name="Sibley D."/>
            <person name="Venepally P."/>
            <person name="Karamycheva S."/>
            <person name="Hadjithomas M."/>
            <person name="Khan A."/>
            <person name="Brunk B."/>
            <person name="Roos D."/>
            <person name="Caler E."/>
            <person name="Lorenzi H."/>
        </authorList>
    </citation>
    <scope>NUCLEOTIDE SEQUENCE [LARGE SCALE GENOMIC DNA]</scope>
    <source>
        <strain evidence="1 2">RUB</strain>
    </source>
</reference>
<gene>
    <name evidence="1" type="ORF">TGRUB_222170</name>
</gene>
<protein>
    <submittedName>
        <fullName evidence="1">Dense-granule antigen DG32</fullName>
    </submittedName>
</protein>
<dbReference type="EMBL" id="AFYV02001695">
    <property type="protein sequence ID" value="KFG61157.1"/>
    <property type="molecule type" value="Genomic_DNA"/>
</dbReference>
<proteinExistence type="predicted"/>
<comment type="caution">
    <text evidence="1">The sequence shown here is derived from an EMBL/GenBank/DDBJ whole genome shotgun (WGS) entry which is preliminary data.</text>
</comment>